<gene>
    <name evidence="1" type="ORF">SAMN05443529_11959</name>
</gene>
<dbReference type="STRING" id="1121419.SAMN05443529_11959"/>
<dbReference type="Proteomes" id="UP000198656">
    <property type="component" value="Unassembled WGS sequence"/>
</dbReference>
<dbReference type="InterPro" id="IPR019271">
    <property type="entry name" value="DUF2284_metal-binding"/>
</dbReference>
<protein>
    <submittedName>
        <fullName evidence="1">Predicted metal-binding protein</fullName>
    </submittedName>
</protein>
<dbReference type="Pfam" id="PF10050">
    <property type="entry name" value="DUF2284"/>
    <property type="match status" value="1"/>
</dbReference>
<reference evidence="2" key="1">
    <citation type="submission" date="2016-10" db="EMBL/GenBank/DDBJ databases">
        <authorList>
            <person name="Varghese N."/>
            <person name="Submissions S."/>
        </authorList>
    </citation>
    <scope>NUCLEOTIDE SEQUENCE [LARGE SCALE GENOMIC DNA]</scope>
    <source>
        <strain evidence="2">DSM 8344</strain>
    </source>
</reference>
<keyword evidence="2" id="KW-1185">Reference proteome</keyword>
<dbReference type="RefSeq" id="WP_092334616.1">
    <property type="nucleotide sequence ID" value="NZ_FNCP01000019.1"/>
</dbReference>
<dbReference type="AlphaFoldDB" id="A0A1G8FDS0"/>
<accession>A0A1G8FDS0</accession>
<organism evidence="1 2">
    <name type="scientific">Desulfosporosinus hippei DSM 8344</name>
    <dbReference type="NCBI Taxonomy" id="1121419"/>
    <lineage>
        <taxon>Bacteria</taxon>
        <taxon>Bacillati</taxon>
        <taxon>Bacillota</taxon>
        <taxon>Clostridia</taxon>
        <taxon>Eubacteriales</taxon>
        <taxon>Desulfitobacteriaceae</taxon>
        <taxon>Desulfosporosinus</taxon>
    </lineage>
</organism>
<name>A0A1G8FDS0_9FIRM</name>
<sequence length="185" mass="20617">MSSGIDNLMSLLKSLGVNQSAIVAVEDVQFNEDFRKQCEQNSCGSYNKNRMCPPAVGSIEELKLKALKFKLGLLFQTVYQLEDSFDYEGMQEGIEKHTKILRQVIDNIKGTGVFTEFLPLNVGPCTFCSRCAFLDSQECRFPEEAISSVEAYGIDVMALEKSCGMSYNNGKDTISCISLILFNQD</sequence>
<evidence type="ECO:0000313" key="2">
    <source>
        <dbReference type="Proteomes" id="UP000198656"/>
    </source>
</evidence>
<dbReference type="OrthoDB" id="5420534at2"/>
<proteinExistence type="predicted"/>
<evidence type="ECO:0000313" key="1">
    <source>
        <dbReference type="EMBL" id="SDH80277.1"/>
    </source>
</evidence>
<dbReference type="EMBL" id="FNCP01000019">
    <property type="protein sequence ID" value="SDH80277.1"/>
    <property type="molecule type" value="Genomic_DNA"/>
</dbReference>